<name>A0ABZ2RE63_ECTME</name>
<organism evidence="2 3">
    <name type="scientific">Ectopseudomonas mendocina</name>
    <name type="common">Pseudomonas mendocina</name>
    <dbReference type="NCBI Taxonomy" id="300"/>
    <lineage>
        <taxon>Bacteria</taxon>
        <taxon>Pseudomonadati</taxon>
        <taxon>Pseudomonadota</taxon>
        <taxon>Gammaproteobacteria</taxon>
        <taxon>Pseudomonadales</taxon>
        <taxon>Pseudomonadaceae</taxon>
        <taxon>Ectopseudomonas</taxon>
    </lineage>
</organism>
<sequence length="152" mass="15400">MKKIILGLGITAAMTSSFAFATNNAAEAIASGNRIVLTDCDLLSDDVTVNLSNGVLASYFCRLPVPGTPGEIVVATCHENGRTATRTVESVCTNATPVPEGQVACEDPDVPFNTATAQGAAIFQGRTSGGAIGPTALDGQLCTAAGVATRAR</sequence>
<gene>
    <name evidence="2" type="ORF">WG219_17460</name>
</gene>
<accession>A0ABZ2RE63</accession>
<reference evidence="2 3" key="1">
    <citation type="submission" date="2024-03" db="EMBL/GenBank/DDBJ databases">
        <title>Complete genome of BD2.</title>
        <authorList>
            <person name="Cao G."/>
        </authorList>
    </citation>
    <scope>NUCLEOTIDE SEQUENCE [LARGE SCALE GENOMIC DNA]</scope>
    <source>
        <strain evidence="2 3">BD2</strain>
    </source>
</reference>
<evidence type="ECO:0000256" key="1">
    <source>
        <dbReference type="SAM" id="SignalP"/>
    </source>
</evidence>
<keyword evidence="1" id="KW-0732">Signal</keyword>
<dbReference type="Proteomes" id="UP001476583">
    <property type="component" value="Chromosome"/>
</dbReference>
<protein>
    <submittedName>
        <fullName evidence="2">Uncharacterized protein</fullName>
    </submittedName>
</protein>
<evidence type="ECO:0000313" key="3">
    <source>
        <dbReference type="Proteomes" id="UP001476583"/>
    </source>
</evidence>
<proteinExistence type="predicted"/>
<keyword evidence="3" id="KW-1185">Reference proteome</keyword>
<evidence type="ECO:0000313" key="2">
    <source>
        <dbReference type="EMBL" id="WXL25073.1"/>
    </source>
</evidence>
<feature type="chain" id="PRO_5045742252" evidence="1">
    <location>
        <begin position="22"/>
        <end position="152"/>
    </location>
</feature>
<dbReference type="EMBL" id="CP148074">
    <property type="protein sequence ID" value="WXL25073.1"/>
    <property type="molecule type" value="Genomic_DNA"/>
</dbReference>
<feature type="signal peptide" evidence="1">
    <location>
        <begin position="1"/>
        <end position="21"/>
    </location>
</feature>